<proteinExistence type="predicted"/>
<organism evidence="2 3">
    <name type="scientific">Pleurodeles waltl</name>
    <name type="common">Iberian ribbed newt</name>
    <dbReference type="NCBI Taxonomy" id="8319"/>
    <lineage>
        <taxon>Eukaryota</taxon>
        <taxon>Metazoa</taxon>
        <taxon>Chordata</taxon>
        <taxon>Craniata</taxon>
        <taxon>Vertebrata</taxon>
        <taxon>Euteleostomi</taxon>
        <taxon>Amphibia</taxon>
        <taxon>Batrachia</taxon>
        <taxon>Caudata</taxon>
        <taxon>Salamandroidea</taxon>
        <taxon>Salamandridae</taxon>
        <taxon>Pleurodelinae</taxon>
        <taxon>Pleurodeles</taxon>
    </lineage>
</organism>
<reference evidence="2" key="1">
    <citation type="journal article" date="2022" name="bioRxiv">
        <title>Sequencing and chromosome-scale assembly of the giantPleurodeles waltlgenome.</title>
        <authorList>
            <person name="Brown T."/>
            <person name="Elewa A."/>
            <person name="Iarovenko S."/>
            <person name="Subramanian E."/>
            <person name="Araus A.J."/>
            <person name="Petzold A."/>
            <person name="Susuki M."/>
            <person name="Suzuki K.-i.T."/>
            <person name="Hayashi T."/>
            <person name="Toyoda A."/>
            <person name="Oliveira C."/>
            <person name="Osipova E."/>
            <person name="Leigh N.D."/>
            <person name="Simon A."/>
            <person name="Yun M.H."/>
        </authorList>
    </citation>
    <scope>NUCLEOTIDE SEQUENCE</scope>
    <source>
        <strain evidence="2">20211129_DDA</strain>
        <tissue evidence="2">Liver</tissue>
    </source>
</reference>
<evidence type="ECO:0000313" key="3">
    <source>
        <dbReference type="Proteomes" id="UP001066276"/>
    </source>
</evidence>
<comment type="caution">
    <text evidence="2">The sequence shown here is derived from an EMBL/GenBank/DDBJ whole genome shotgun (WGS) entry which is preliminary data.</text>
</comment>
<dbReference type="AlphaFoldDB" id="A0AAV7RWB3"/>
<accession>A0AAV7RWB3</accession>
<evidence type="ECO:0000313" key="2">
    <source>
        <dbReference type="EMBL" id="KAJ1156624.1"/>
    </source>
</evidence>
<keyword evidence="3" id="KW-1185">Reference proteome</keyword>
<dbReference type="Proteomes" id="UP001066276">
    <property type="component" value="Chromosome 5"/>
</dbReference>
<gene>
    <name evidence="2" type="ORF">NDU88_009342</name>
</gene>
<protein>
    <submittedName>
        <fullName evidence="2">Uncharacterized protein</fullName>
    </submittedName>
</protein>
<dbReference type="EMBL" id="JANPWB010000009">
    <property type="protein sequence ID" value="KAJ1156624.1"/>
    <property type="molecule type" value="Genomic_DNA"/>
</dbReference>
<sequence length="156" mass="16964">MLSYFHNPIDPNHREHYEVCALGGLGRADEHGVCELKSLHLQHNRNQSLRLAPVFPASASLRDCCAAVSEPRDPEEGTTPMHPDHPGRDAGPNATRWPAQPVSLLRLPAHTLPEHRCAEGIETVNAGQDFMSRDPTVSGGACAVPIRPQAYVHMGA</sequence>
<name>A0AAV7RWB3_PLEWA</name>
<evidence type="ECO:0000256" key="1">
    <source>
        <dbReference type="SAM" id="MobiDB-lite"/>
    </source>
</evidence>
<feature type="region of interest" description="Disordered" evidence="1">
    <location>
        <begin position="69"/>
        <end position="96"/>
    </location>
</feature>